<dbReference type="Proteomes" id="UP000234323">
    <property type="component" value="Unassembled WGS sequence"/>
</dbReference>
<evidence type="ECO:0000313" key="2">
    <source>
        <dbReference type="EMBL" id="PKY47506.1"/>
    </source>
</evidence>
<accession>A0A2I1GLJ2</accession>
<gene>
    <name evidence="2" type="ORF">RhiirA4_421451</name>
</gene>
<dbReference type="AlphaFoldDB" id="A0A2I1GLJ2"/>
<reference evidence="2 3" key="1">
    <citation type="submission" date="2015-10" db="EMBL/GenBank/DDBJ databases">
        <title>Genome analyses suggest a sexual origin of heterokaryosis in a supposedly ancient asexual fungus.</title>
        <authorList>
            <person name="Ropars J."/>
            <person name="Sedzielewska K."/>
            <person name="Noel J."/>
            <person name="Charron P."/>
            <person name="Farinelli L."/>
            <person name="Marton T."/>
            <person name="Kruger M."/>
            <person name="Pelin A."/>
            <person name="Brachmann A."/>
            <person name="Corradi N."/>
        </authorList>
    </citation>
    <scope>NUCLEOTIDE SEQUENCE [LARGE SCALE GENOMIC DNA]</scope>
    <source>
        <strain evidence="2 3">A4</strain>
    </source>
</reference>
<comment type="caution">
    <text evidence="2">The sequence shown here is derived from an EMBL/GenBank/DDBJ whole genome shotgun (WGS) entry which is preliminary data.</text>
</comment>
<sequence>MDANIDTYMDDDTEAKENEANEEEKEWWSGKDSLSPPNVEEERLPLIFARDVTFKKFAKHVDKCNARSGEHEAANCVFGQKFVSAVNSTHEYIHNWGRKSYYEEADSCYVPEGLIPTGNNGIVVANPCDQNGNPWPTIIVEVASSESLSHAIDKVNNYWFLPNYCEDVIIIKIDKWRNRRHNSQTLRPLRRLRCLKFCRTASLQQNLNTTKFEAIEEIEFGSVHPNGQESSFCIGPHMKWITIDCNCIFSGCQQPFPLFNVVQSSVPLPPQSPSPLQRPGVAIDLYDIQQSIFRAMGVLLNTNK</sequence>
<name>A0A2I1GLJ2_9GLOM</name>
<keyword evidence="3" id="KW-1185">Reference proteome</keyword>
<dbReference type="VEuPathDB" id="FungiDB:RhiirFUN_009152"/>
<proteinExistence type="predicted"/>
<feature type="region of interest" description="Disordered" evidence="1">
    <location>
        <begin position="1"/>
        <end position="35"/>
    </location>
</feature>
<feature type="compositionally biased region" description="Acidic residues" evidence="1">
    <location>
        <begin position="8"/>
        <end position="25"/>
    </location>
</feature>
<evidence type="ECO:0000313" key="3">
    <source>
        <dbReference type="Proteomes" id="UP000234323"/>
    </source>
</evidence>
<protein>
    <submittedName>
        <fullName evidence="2">Uncharacterized protein</fullName>
    </submittedName>
</protein>
<dbReference type="VEuPathDB" id="FungiDB:FUN_014690"/>
<evidence type="ECO:0000256" key="1">
    <source>
        <dbReference type="SAM" id="MobiDB-lite"/>
    </source>
</evidence>
<dbReference type="VEuPathDB" id="FungiDB:RhiirA1_513473"/>
<organism evidence="2 3">
    <name type="scientific">Rhizophagus irregularis</name>
    <dbReference type="NCBI Taxonomy" id="588596"/>
    <lineage>
        <taxon>Eukaryota</taxon>
        <taxon>Fungi</taxon>
        <taxon>Fungi incertae sedis</taxon>
        <taxon>Mucoromycota</taxon>
        <taxon>Glomeromycotina</taxon>
        <taxon>Glomeromycetes</taxon>
        <taxon>Glomerales</taxon>
        <taxon>Glomeraceae</taxon>
        <taxon>Rhizophagus</taxon>
    </lineage>
</organism>
<dbReference type="EMBL" id="LLXI01000550">
    <property type="protein sequence ID" value="PKY47506.1"/>
    <property type="molecule type" value="Genomic_DNA"/>
</dbReference>